<reference evidence="16" key="1">
    <citation type="journal article" date="2020" name="Fungal Divers.">
        <title>Resolving the Mortierellaceae phylogeny through synthesis of multi-gene phylogenetics and phylogenomics.</title>
        <authorList>
            <person name="Vandepol N."/>
            <person name="Liber J."/>
            <person name="Desiro A."/>
            <person name="Na H."/>
            <person name="Kennedy M."/>
            <person name="Barry K."/>
            <person name="Grigoriev I.V."/>
            <person name="Miller A.N."/>
            <person name="O'Donnell K."/>
            <person name="Stajich J.E."/>
            <person name="Bonito G."/>
        </authorList>
    </citation>
    <scope>NUCLEOTIDE SEQUENCE</scope>
    <source>
        <strain evidence="16">BC1065</strain>
    </source>
</reference>
<evidence type="ECO:0000256" key="6">
    <source>
        <dbReference type="ARBA" id="ARBA00022679"/>
    </source>
</evidence>
<comment type="subcellular location">
    <subcellularLocation>
        <location evidence="2">Cytoplasm</location>
    </subcellularLocation>
    <subcellularLocation>
        <location evidence="12">Nucleus</location>
        <location evidence="12">Nuclear body</location>
    </subcellularLocation>
</comment>
<keyword evidence="7" id="KW-0677">Repeat</keyword>
<feature type="compositionally biased region" description="Acidic residues" evidence="14">
    <location>
        <begin position="551"/>
        <end position="561"/>
    </location>
</feature>
<name>A0A9P6QLZ5_9FUNG</name>
<dbReference type="InterPro" id="IPR037381">
    <property type="entry name" value="RFWD3"/>
</dbReference>
<comment type="catalytic activity">
    <reaction evidence="1">
        <text>S-ubiquitinyl-[E2 ubiquitin-conjugating enzyme]-L-cysteine + [acceptor protein]-L-lysine = [E2 ubiquitin-conjugating enzyme]-L-cysteine + N(6)-ubiquitinyl-[acceptor protein]-L-lysine.</text>
        <dbReference type="EC" id="2.3.2.27"/>
    </reaction>
</comment>
<dbReference type="GO" id="GO:0016567">
    <property type="term" value="P:protein ubiquitination"/>
    <property type="evidence" value="ECO:0007669"/>
    <property type="project" value="InterPro"/>
</dbReference>
<dbReference type="GO" id="GO:0016604">
    <property type="term" value="C:nuclear body"/>
    <property type="evidence" value="ECO:0007669"/>
    <property type="project" value="UniProtKB-SubCell"/>
</dbReference>
<evidence type="ECO:0000256" key="12">
    <source>
        <dbReference type="ARBA" id="ARBA00034306"/>
    </source>
</evidence>
<evidence type="ECO:0000259" key="15">
    <source>
        <dbReference type="Pfam" id="PF23419"/>
    </source>
</evidence>
<protein>
    <recommendedName>
        <fullName evidence="4">RING-type E3 ubiquitin transferase</fullName>
        <ecNumber evidence="4">2.3.2.27</ecNumber>
    </recommendedName>
</protein>
<feature type="region of interest" description="Disordered" evidence="14">
    <location>
        <begin position="482"/>
        <end position="510"/>
    </location>
</feature>
<evidence type="ECO:0000256" key="8">
    <source>
        <dbReference type="ARBA" id="ARBA00022763"/>
    </source>
</evidence>
<dbReference type="InterPro" id="IPR036322">
    <property type="entry name" value="WD40_repeat_dom_sf"/>
</dbReference>
<dbReference type="Proteomes" id="UP000807716">
    <property type="component" value="Unassembled WGS sequence"/>
</dbReference>
<evidence type="ECO:0000256" key="1">
    <source>
        <dbReference type="ARBA" id="ARBA00000900"/>
    </source>
</evidence>
<dbReference type="GO" id="GO:0061630">
    <property type="term" value="F:ubiquitin protein ligase activity"/>
    <property type="evidence" value="ECO:0007669"/>
    <property type="project" value="UniProtKB-EC"/>
</dbReference>
<dbReference type="PANTHER" id="PTHR16047">
    <property type="entry name" value="RFWD3 PROTEIN"/>
    <property type="match status" value="1"/>
</dbReference>
<keyword evidence="11" id="KW-0539">Nucleus</keyword>
<dbReference type="GO" id="GO:0005737">
    <property type="term" value="C:cytoplasm"/>
    <property type="evidence" value="ECO:0007669"/>
    <property type="project" value="UniProtKB-SubCell"/>
</dbReference>
<gene>
    <name evidence="16" type="primary">RFWD3</name>
    <name evidence="16" type="ORF">DFQ27_003386</name>
</gene>
<keyword evidence="10" id="KW-0234">DNA repair</keyword>
<proteinExistence type="predicted"/>
<sequence>MAVHRSSMQTKRSDIRRLWSKSVTALDTAERDEALTKARKETELRVARERELGQSRLAVEMLRSELSQLKRQYDRQRELKLKYKATIKRMRLSNPVMDDIAKRVFYEYKPAHTIHLTTKRDGYQHISFRNSEEMVVCSRHLESGPHGIFKISMRDYSTTMYMPIAVHSLPIKDVQCYNAGKGLSMHDNKSLVLTTSLDKTLKLTSVASHSVVATYSMQAAGWSCCWSSTDPYMMYAAVKSAESSIMVYDIRSTRGHIAKYSQPDLLGPSPIHSLCHIGSLGGQKGRSGLLCGNMEGVILLDLEQLGRLNEAGSSTASAFSSLAMIDGPSSQTLEGSSQPLSQELLDRSDQSRGPPNLYRLKDSSCWSVSYDRDSEQWLGSFRFRTSQRSTEHVLGTIVPNNITAQTPQEAGSLWRLVPRTSFEGGQPLRGFGRSCITTRRDGSIHAVAGSYNEIVVYTETQEPTLTRNSSNFVPQSTNRVVLGLGGASGQTTTQPRQQGSSKPGSAVDTDSGLFIKDVKSVSVGQAEFLCSLSDKEVRLFRWTAQSPMHVDDDDEDSEAEDCNAVGESSSKEAKTMPDGQPQRGRVTEEDGGQGRSSQSGSRAVVEELPPQQHEVVNVDEDGASDASETSENESMSQGSDAEGSENEENEEDEEVFVFDPDNDGYDDIGDYDIDTWMDVVWDDMARNASYHFRR</sequence>
<evidence type="ECO:0000256" key="13">
    <source>
        <dbReference type="SAM" id="Coils"/>
    </source>
</evidence>
<dbReference type="GO" id="GO:0036297">
    <property type="term" value="P:interstrand cross-link repair"/>
    <property type="evidence" value="ECO:0007669"/>
    <property type="project" value="InterPro"/>
</dbReference>
<feature type="domain" description="E3 ubiquitin-protein ligase RFWD3-like WD40" evidence="15">
    <location>
        <begin position="129"/>
        <end position="448"/>
    </location>
</feature>
<evidence type="ECO:0000256" key="9">
    <source>
        <dbReference type="ARBA" id="ARBA00022786"/>
    </source>
</evidence>
<evidence type="ECO:0000256" key="10">
    <source>
        <dbReference type="ARBA" id="ARBA00023204"/>
    </source>
</evidence>
<keyword evidence="9" id="KW-0833">Ubl conjugation pathway</keyword>
<evidence type="ECO:0000313" key="16">
    <source>
        <dbReference type="EMBL" id="KAG0269474.1"/>
    </source>
</evidence>
<evidence type="ECO:0000256" key="14">
    <source>
        <dbReference type="SAM" id="MobiDB-lite"/>
    </source>
</evidence>
<dbReference type="InterPro" id="IPR015943">
    <property type="entry name" value="WD40/YVTN_repeat-like_dom_sf"/>
</dbReference>
<evidence type="ECO:0000256" key="3">
    <source>
        <dbReference type="ARBA" id="ARBA00004906"/>
    </source>
</evidence>
<organism evidence="16 17">
    <name type="scientific">Actinomortierella ambigua</name>
    <dbReference type="NCBI Taxonomy" id="1343610"/>
    <lineage>
        <taxon>Eukaryota</taxon>
        <taxon>Fungi</taxon>
        <taxon>Fungi incertae sedis</taxon>
        <taxon>Mucoromycota</taxon>
        <taxon>Mortierellomycotina</taxon>
        <taxon>Mortierellomycetes</taxon>
        <taxon>Mortierellales</taxon>
        <taxon>Mortierellaceae</taxon>
        <taxon>Actinomortierella</taxon>
    </lineage>
</organism>
<dbReference type="InterPro" id="IPR056527">
    <property type="entry name" value="WD40_RFWD3"/>
</dbReference>
<evidence type="ECO:0000256" key="4">
    <source>
        <dbReference type="ARBA" id="ARBA00012483"/>
    </source>
</evidence>
<dbReference type="Pfam" id="PF23419">
    <property type="entry name" value="WD40_RFWD3"/>
    <property type="match status" value="1"/>
</dbReference>
<feature type="compositionally biased region" description="Acidic residues" evidence="14">
    <location>
        <begin position="617"/>
        <end position="631"/>
    </location>
</feature>
<comment type="caution">
    <text evidence="16">The sequence shown here is derived from an EMBL/GenBank/DDBJ whole genome shotgun (WGS) entry which is preliminary data.</text>
</comment>
<dbReference type="Gene3D" id="2.130.10.10">
    <property type="entry name" value="YVTN repeat-like/Quinoprotein amine dehydrogenase"/>
    <property type="match status" value="1"/>
</dbReference>
<dbReference type="AlphaFoldDB" id="A0A9P6QLZ5"/>
<feature type="compositionally biased region" description="Polar residues" evidence="14">
    <location>
        <begin position="489"/>
        <end position="503"/>
    </location>
</feature>
<keyword evidence="13" id="KW-0175">Coiled coil</keyword>
<accession>A0A9P6QLZ5</accession>
<dbReference type="EMBL" id="JAAAJB010000024">
    <property type="protein sequence ID" value="KAG0269474.1"/>
    <property type="molecule type" value="Genomic_DNA"/>
</dbReference>
<feature type="region of interest" description="Disordered" evidence="14">
    <location>
        <begin position="548"/>
        <end position="665"/>
    </location>
</feature>
<feature type="coiled-coil region" evidence="13">
    <location>
        <begin position="52"/>
        <end position="86"/>
    </location>
</feature>
<keyword evidence="5" id="KW-0963">Cytoplasm</keyword>
<evidence type="ECO:0000256" key="11">
    <source>
        <dbReference type="ARBA" id="ARBA00023242"/>
    </source>
</evidence>
<keyword evidence="8" id="KW-0227">DNA damage</keyword>
<keyword evidence="17" id="KW-1185">Reference proteome</keyword>
<evidence type="ECO:0000313" key="17">
    <source>
        <dbReference type="Proteomes" id="UP000807716"/>
    </source>
</evidence>
<keyword evidence="6" id="KW-0808">Transferase</keyword>
<comment type="pathway">
    <text evidence="3">Protein modification; protein ubiquitination.</text>
</comment>
<dbReference type="SUPFAM" id="SSF50978">
    <property type="entry name" value="WD40 repeat-like"/>
    <property type="match status" value="1"/>
</dbReference>
<feature type="compositionally biased region" description="Acidic residues" evidence="14">
    <location>
        <begin position="642"/>
        <end position="665"/>
    </location>
</feature>
<evidence type="ECO:0000256" key="5">
    <source>
        <dbReference type="ARBA" id="ARBA00022490"/>
    </source>
</evidence>
<dbReference type="PANTHER" id="PTHR16047:SF7">
    <property type="entry name" value="E3 UBIQUITIN-PROTEIN LIGASE RFWD3"/>
    <property type="match status" value="1"/>
</dbReference>
<dbReference type="EC" id="2.3.2.27" evidence="4"/>
<evidence type="ECO:0000256" key="2">
    <source>
        <dbReference type="ARBA" id="ARBA00004496"/>
    </source>
</evidence>
<evidence type="ECO:0000256" key="7">
    <source>
        <dbReference type="ARBA" id="ARBA00022737"/>
    </source>
</evidence>
<dbReference type="OrthoDB" id="2447866at2759"/>